<feature type="transmembrane region" description="Helical" evidence="1">
    <location>
        <begin position="348"/>
        <end position="369"/>
    </location>
</feature>
<feature type="transmembrane region" description="Helical" evidence="1">
    <location>
        <begin position="237"/>
        <end position="259"/>
    </location>
</feature>
<reference evidence="2 3" key="1">
    <citation type="journal article" date="2015" name="Genome Announc.">
        <title>Expanding the biotechnology potential of lactobacilli through comparative genomics of 213 strains and associated genera.</title>
        <authorList>
            <person name="Sun Z."/>
            <person name="Harris H.M."/>
            <person name="McCann A."/>
            <person name="Guo C."/>
            <person name="Argimon S."/>
            <person name="Zhang W."/>
            <person name="Yang X."/>
            <person name="Jeffery I.B."/>
            <person name="Cooney J.C."/>
            <person name="Kagawa T.F."/>
            <person name="Liu W."/>
            <person name="Song Y."/>
            <person name="Salvetti E."/>
            <person name="Wrobel A."/>
            <person name="Rasinkangas P."/>
            <person name="Parkhill J."/>
            <person name="Rea M.C."/>
            <person name="O'Sullivan O."/>
            <person name="Ritari J."/>
            <person name="Douillard F.P."/>
            <person name="Paul Ross R."/>
            <person name="Yang R."/>
            <person name="Briner A.E."/>
            <person name="Felis G.E."/>
            <person name="de Vos W.M."/>
            <person name="Barrangou R."/>
            <person name="Klaenhammer T.R."/>
            <person name="Caufield P.W."/>
            <person name="Cui Y."/>
            <person name="Zhang H."/>
            <person name="O'Toole P.W."/>
        </authorList>
    </citation>
    <scope>NUCLEOTIDE SEQUENCE [LARGE SCALE GENOMIC DNA]</scope>
    <source>
        <strain evidence="2 3">DSM 6629</strain>
    </source>
</reference>
<feature type="transmembrane region" description="Helical" evidence="1">
    <location>
        <begin position="195"/>
        <end position="225"/>
    </location>
</feature>
<gene>
    <name evidence="2" type="ORF">FC44_GL000543</name>
</gene>
<comment type="caution">
    <text evidence="2">The sequence shown here is derived from an EMBL/GenBank/DDBJ whole genome shotgun (WGS) entry which is preliminary data.</text>
</comment>
<keyword evidence="1" id="KW-1133">Transmembrane helix</keyword>
<dbReference type="GeneID" id="75117200"/>
<dbReference type="EMBL" id="AZGN01000055">
    <property type="protein sequence ID" value="KRM31308.1"/>
    <property type="molecule type" value="Genomic_DNA"/>
</dbReference>
<feature type="transmembrane region" description="Helical" evidence="1">
    <location>
        <begin position="165"/>
        <end position="183"/>
    </location>
</feature>
<keyword evidence="1" id="KW-0812">Transmembrane</keyword>
<name>A0ABR5PPP1_9LACO</name>
<feature type="transmembrane region" description="Helical" evidence="1">
    <location>
        <begin position="97"/>
        <end position="119"/>
    </location>
</feature>
<accession>A0ABR5PPP1</accession>
<dbReference type="Proteomes" id="UP000051735">
    <property type="component" value="Unassembled WGS sequence"/>
</dbReference>
<feature type="transmembrane region" description="Helical" evidence="1">
    <location>
        <begin position="59"/>
        <end position="77"/>
    </location>
</feature>
<keyword evidence="1" id="KW-0472">Membrane</keyword>
<feature type="transmembrane region" description="Helical" evidence="1">
    <location>
        <begin position="381"/>
        <end position="398"/>
    </location>
</feature>
<sequence>MLILLFLIFILLLFITYYLFDKDYMAPPFLFCAVYIISIGSALINYTQWGLQDYSITPFLILLGGALIFIFVGYLIKKLVCNQIPDNYDRVLASSRININIGISFFLVILNLWILYLTFKSVKAIGGNGSLSQVIEAYRAITSYGTDTSMSIPGYIQQLQKIPTICAYIYPFVLIFNIVKSYVNKKDWLFSIANVLIFVLMSMILSNRLNILGMVGTIIIYYFVLKQSPSNNQNVKSLFKLLGIFVGLMIFFYSIRLLVGRSNSADSSFMDYITMYVGGPVKLFDMFIKNPIHDASIWGKETFISMIGTVRDLGGNIPVYLQHKEFRTYNGIQLGNVYSAYRNWLADFGISGVIILQTLFAIFYNYYYYLLQRRNIIKHKLAFIIYGYMAEGIFLHPIDDWLFSIYLSVGMIIYLILFFVLYNLITRKVKF</sequence>
<keyword evidence="3" id="KW-1185">Reference proteome</keyword>
<evidence type="ECO:0000313" key="2">
    <source>
        <dbReference type="EMBL" id="KRM31308.1"/>
    </source>
</evidence>
<evidence type="ECO:0000256" key="1">
    <source>
        <dbReference type="SAM" id="Phobius"/>
    </source>
</evidence>
<protein>
    <recommendedName>
        <fullName evidence="4">Oligosaccharide repeat unit polymerase</fullName>
    </recommendedName>
</protein>
<evidence type="ECO:0008006" key="4">
    <source>
        <dbReference type="Google" id="ProtNLM"/>
    </source>
</evidence>
<dbReference type="NCBIfam" id="TIGR04370">
    <property type="entry name" value="glyco_rpt_poly"/>
    <property type="match status" value="1"/>
</dbReference>
<proteinExistence type="predicted"/>
<dbReference type="RefSeq" id="WP_057811571.1">
    <property type="nucleotide sequence ID" value="NZ_AZGN01000055.1"/>
</dbReference>
<feature type="transmembrane region" description="Helical" evidence="1">
    <location>
        <begin position="26"/>
        <end position="47"/>
    </location>
</feature>
<feature type="transmembrane region" description="Helical" evidence="1">
    <location>
        <begin position="404"/>
        <end position="425"/>
    </location>
</feature>
<evidence type="ECO:0000313" key="3">
    <source>
        <dbReference type="Proteomes" id="UP000051735"/>
    </source>
</evidence>
<organism evidence="2 3">
    <name type="scientific">Lactobacillus intestinalis DSM 6629</name>
    <dbReference type="NCBI Taxonomy" id="1423761"/>
    <lineage>
        <taxon>Bacteria</taxon>
        <taxon>Bacillati</taxon>
        <taxon>Bacillota</taxon>
        <taxon>Bacilli</taxon>
        <taxon>Lactobacillales</taxon>
        <taxon>Lactobacillaceae</taxon>
        <taxon>Lactobacillus</taxon>
    </lineage>
</organism>